<dbReference type="InterPro" id="IPR000305">
    <property type="entry name" value="GIY-YIG_endonuc"/>
</dbReference>
<dbReference type="CDD" id="cd10448">
    <property type="entry name" value="GIY-YIG_unchar_3"/>
    <property type="match status" value="1"/>
</dbReference>
<reference evidence="4 5" key="1">
    <citation type="submission" date="2017-08" db="EMBL/GenBank/DDBJ databases">
        <title>Infants hospitalized years apart are colonized by the same room-sourced microbial strains.</title>
        <authorList>
            <person name="Brooks B."/>
            <person name="Olm M.R."/>
            <person name="Firek B.A."/>
            <person name="Baker R."/>
            <person name="Thomas B.C."/>
            <person name="Morowitz M.J."/>
            <person name="Banfield J.F."/>
        </authorList>
    </citation>
    <scope>NUCLEOTIDE SEQUENCE [LARGE SCALE GENOMIC DNA]</scope>
    <source>
        <strain evidence="4">S2_018_000_R3_119</strain>
    </source>
</reference>
<proteinExistence type="inferred from homology"/>
<sequence length="98" mass="11687">MEEQAFVYIMASGFNGTIYLGSTLNLAKRVWEHRNAVVAGFTKKYDCKLLVWYELAGSWEAARQRELHMKEWKRDWKLREINGFNPSWDDLYDRIARP</sequence>
<gene>
    <name evidence="4" type="ORF">DI640_13670</name>
</gene>
<evidence type="ECO:0000256" key="1">
    <source>
        <dbReference type="ARBA" id="ARBA00007435"/>
    </source>
</evidence>
<dbReference type="PROSITE" id="PS50164">
    <property type="entry name" value="GIY_YIG"/>
    <property type="match status" value="1"/>
</dbReference>
<dbReference type="Gene3D" id="3.40.1440.10">
    <property type="entry name" value="GIY-YIG endonuclease"/>
    <property type="match status" value="1"/>
</dbReference>
<feature type="domain" description="GIY-YIG" evidence="3">
    <location>
        <begin position="3"/>
        <end position="79"/>
    </location>
</feature>
<protein>
    <submittedName>
        <fullName evidence="4">GIY-YIG nuclease family protein</fullName>
    </submittedName>
</protein>
<accession>A0A2W4YQM8</accession>
<dbReference type="InterPro" id="IPR035901">
    <property type="entry name" value="GIY-YIG_endonuc_sf"/>
</dbReference>
<evidence type="ECO:0000313" key="4">
    <source>
        <dbReference type="EMBL" id="PZO72014.1"/>
    </source>
</evidence>
<dbReference type="Pfam" id="PF01541">
    <property type="entry name" value="GIY-YIG"/>
    <property type="match status" value="1"/>
</dbReference>
<evidence type="ECO:0000259" key="3">
    <source>
        <dbReference type="PROSITE" id="PS50164"/>
    </source>
</evidence>
<dbReference type="EMBL" id="QFMX01000017">
    <property type="protein sequence ID" value="PZO72014.1"/>
    <property type="molecule type" value="Genomic_DNA"/>
</dbReference>
<comment type="similarity">
    <text evidence="1">Belongs to the UPF0213 family.</text>
</comment>
<name>A0A2W4YQM8_9SPHN</name>
<dbReference type="SUPFAM" id="SSF82771">
    <property type="entry name" value="GIY-YIG endonuclease"/>
    <property type="match status" value="1"/>
</dbReference>
<dbReference type="PANTHER" id="PTHR34477">
    <property type="entry name" value="UPF0213 PROTEIN YHBQ"/>
    <property type="match status" value="1"/>
</dbReference>
<dbReference type="AlphaFoldDB" id="A0A2W4YQM8"/>
<keyword evidence="2" id="KW-0472">Membrane</keyword>
<evidence type="ECO:0000256" key="2">
    <source>
        <dbReference type="SAM" id="Phobius"/>
    </source>
</evidence>
<keyword evidence="2" id="KW-1133">Transmembrane helix</keyword>
<dbReference type="Proteomes" id="UP000249555">
    <property type="component" value="Unassembled WGS sequence"/>
</dbReference>
<organism evidence="4 5">
    <name type="scientific">Sphingomonas taxi</name>
    <dbReference type="NCBI Taxonomy" id="1549858"/>
    <lineage>
        <taxon>Bacteria</taxon>
        <taxon>Pseudomonadati</taxon>
        <taxon>Pseudomonadota</taxon>
        <taxon>Alphaproteobacteria</taxon>
        <taxon>Sphingomonadales</taxon>
        <taxon>Sphingomonadaceae</taxon>
        <taxon>Sphingomonas</taxon>
    </lineage>
</organism>
<comment type="caution">
    <text evidence="4">The sequence shown here is derived from an EMBL/GenBank/DDBJ whole genome shotgun (WGS) entry which is preliminary data.</text>
</comment>
<keyword evidence="2" id="KW-0812">Transmembrane</keyword>
<dbReference type="InterPro" id="IPR050190">
    <property type="entry name" value="UPF0213_domain"/>
</dbReference>
<feature type="transmembrane region" description="Helical" evidence="2">
    <location>
        <begin position="6"/>
        <end position="27"/>
    </location>
</feature>
<evidence type="ECO:0000313" key="5">
    <source>
        <dbReference type="Proteomes" id="UP000249555"/>
    </source>
</evidence>
<dbReference type="PANTHER" id="PTHR34477:SF5">
    <property type="entry name" value="BSL5627 PROTEIN"/>
    <property type="match status" value="1"/>
</dbReference>